<feature type="domain" description="C2H2-type" evidence="2">
    <location>
        <begin position="831"/>
        <end position="851"/>
    </location>
</feature>
<accession>A0A914H4A3</accession>
<evidence type="ECO:0000259" key="2">
    <source>
        <dbReference type="PROSITE" id="PS00028"/>
    </source>
</evidence>
<feature type="region of interest" description="Disordered" evidence="1">
    <location>
        <begin position="356"/>
        <end position="390"/>
    </location>
</feature>
<feature type="compositionally biased region" description="Basic residues" evidence="1">
    <location>
        <begin position="524"/>
        <end position="534"/>
    </location>
</feature>
<organism evidence="3 4">
    <name type="scientific">Globodera rostochiensis</name>
    <name type="common">Golden nematode worm</name>
    <name type="synonym">Heterodera rostochiensis</name>
    <dbReference type="NCBI Taxonomy" id="31243"/>
    <lineage>
        <taxon>Eukaryota</taxon>
        <taxon>Metazoa</taxon>
        <taxon>Ecdysozoa</taxon>
        <taxon>Nematoda</taxon>
        <taxon>Chromadorea</taxon>
        <taxon>Rhabditida</taxon>
        <taxon>Tylenchina</taxon>
        <taxon>Tylenchomorpha</taxon>
        <taxon>Tylenchoidea</taxon>
        <taxon>Heteroderidae</taxon>
        <taxon>Heteroderinae</taxon>
        <taxon>Globodera</taxon>
    </lineage>
</organism>
<sequence>MSLNNIKDPAAQAPNFPASNCDDGAESVVRYYQGGTDEVKNLLKNECSVIYECSYCRSLFRSIINFVAHKRTNCRTLLSSVRAEQAELVRDSQKSNQKGHGEKDSDSVNNGPKKSARNTRNLNLRRFNPTTNLVRHIRAVNVHLERTNTDVEVQTLPRTMRKPVETSIVDGKQVIGQLPTELSMKSLPENRVALVMPRECSVRCGEMQLRRRRGTQMKARPDEGSVCELTSEEIEIIERIPSAMPVDFTTNHCEDQRCVSRGLLPFASLSSLAHHLAVQHQMDYSEEGLVKQSENKAFIKCFLCDVPPFYCLEDLQKHFNAAHSIVRQHHNRFRMEHTNAENNAKRKCLSQSNFRSLSPISQPKDEEDGEEVNEEAGDEEEMEESLELKKSKRKPFRRPILFTPMTKEEEKQQHFEAALALRDWVRKVGKVKPHEKILEEDEADEVPPLRNVVTDVEGRCFFDEEEARKIDRLLNSRTDATDKLVEEESSEDASEQKTFGTNDDEDDKNDGREGLDEMDGSHKNRERRSRKPNRKFLEGPVEEPRQLTENSKISRPAKPRTPTVPLDGSANIPSTSAAVYSKKSTPKTAGKTSLKRKSARRNVFKNRKRPKVSDILTKPKESSETMTNYSSIDGINAEKVERSRTPTPMSSSAIPMKDFVLPAQILFPGKEAVQTNGAEPPQLVSEMDSGAPTEEPQSGPKEGSAEQTERRDSVAPPQLTKECLPTMVTGRYREDLIFYTPKARAKIREEELRRLVSSSSGSSRRKQIFSSSELTESDGISLIGESSRSKDQPKTETNEKPSSPPPKPKDLGQPLKPLFNTNSVDDGFWQCGECGEVLKNIRDGRRHMVSHIRVMRMRCSLCDAGAFFCSDMRVHLMYRHCDKLSLAPDDFILPGVPCMSREKADLLTQLVDPYHPGRVMYTTGKIVSWSNPKAYFPDPKSERNILGPALPGY</sequence>
<keyword evidence="3" id="KW-1185">Reference proteome</keyword>
<reference evidence="4" key="1">
    <citation type="submission" date="2022-11" db="UniProtKB">
        <authorList>
            <consortium name="WormBaseParasite"/>
        </authorList>
    </citation>
    <scope>IDENTIFICATION</scope>
</reference>
<feature type="compositionally biased region" description="Basic residues" evidence="1">
    <location>
        <begin position="593"/>
        <end position="610"/>
    </location>
</feature>
<feature type="compositionally biased region" description="Basic and acidic residues" evidence="1">
    <location>
        <begin position="471"/>
        <end position="486"/>
    </location>
</feature>
<feature type="region of interest" description="Disordered" evidence="1">
    <location>
        <begin position="754"/>
        <end position="816"/>
    </location>
</feature>
<evidence type="ECO:0000313" key="4">
    <source>
        <dbReference type="WBParaSite" id="Gr19_v10_g13121.t1"/>
    </source>
</evidence>
<feature type="compositionally biased region" description="Polar residues" evidence="1">
    <location>
        <begin position="624"/>
        <end position="633"/>
    </location>
</feature>
<feature type="compositionally biased region" description="Basic and acidic residues" evidence="1">
    <location>
        <begin position="509"/>
        <end position="523"/>
    </location>
</feature>
<evidence type="ECO:0000256" key="1">
    <source>
        <dbReference type="SAM" id="MobiDB-lite"/>
    </source>
</evidence>
<feature type="compositionally biased region" description="Acidic residues" evidence="1">
    <location>
        <begin position="365"/>
        <end position="385"/>
    </location>
</feature>
<dbReference type="InterPro" id="IPR036236">
    <property type="entry name" value="Znf_C2H2_sf"/>
</dbReference>
<feature type="compositionally biased region" description="Basic and acidic residues" evidence="1">
    <location>
        <begin position="87"/>
        <end position="106"/>
    </location>
</feature>
<name>A0A914H4A3_GLORO</name>
<dbReference type="PROSITE" id="PS00028">
    <property type="entry name" value="ZINC_FINGER_C2H2_1"/>
    <property type="match status" value="1"/>
</dbReference>
<protein>
    <submittedName>
        <fullName evidence="4">C2H2-type domain-containing protein</fullName>
    </submittedName>
</protein>
<dbReference type="WBParaSite" id="Gr19_v10_g13121.t1">
    <property type="protein sequence ID" value="Gr19_v10_g13121.t1"/>
    <property type="gene ID" value="Gr19_v10_g13121"/>
</dbReference>
<evidence type="ECO:0000313" key="3">
    <source>
        <dbReference type="Proteomes" id="UP000887572"/>
    </source>
</evidence>
<dbReference type="SMART" id="SM00355">
    <property type="entry name" value="ZnF_C2H2"/>
    <property type="match status" value="5"/>
</dbReference>
<dbReference type="InterPro" id="IPR039149">
    <property type="entry name" value="ZNF800"/>
</dbReference>
<feature type="compositionally biased region" description="Polar residues" evidence="1">
    <location>
        <begin position="571"/>
        <end position="591"/>
    </location>
</feature>
<feature type="region of interest" description="Disordered" evidence="1">
    <location>
        <begin position="471"/>
        <end position="655"/>
    </location>
</feature>
<feature type="region of interest" description="Disordered" evidence="1">
    <location>
        <begin position="87"/>
        <end position="126"/>
    </location>
</feature>
<dbReference type="PANTHER" id="PTHR21020:SF0">
    <property type="entry name" value="ZINC FINGER PROTEIN 800"/>
    <property type="match status" value="1"/>
</dbReference>
<dbReference type="InterPro" id="IPR013087">
    <property type="entry name" value="Znf_C2H2_type"/>
</dbReference>
<feature type="region of interest" description="Disordered" evidence="1">
    <location>
        <begin position="671"/>
        <end position="726"/>
    </location>
</feature>
<feature type="compositionally biased region" description="Basic and acidic residues" evidence="1">
    <location>
        <begin position="703"/>
        <end position="713"/>
    </location>
</feature>
<dbReference type="PANTHER" id="PTHR21020">
    <property type="entry name" value="ZINC FINGER PROTEIN 800"/>
    <property type="match status" value="1"/>
</dbReference>
<feature type="compositionally biased region" description="Basic and acidic residues" evidence="1">
    <location>
        <begin position="787"/>
        <end position="799"/>
    </location>
</feature>
<dbReference type="SUPFAM" id="SSF57667">
    <property type="entry name" value="beta-beta-alpha zinc fingers"/>
    <property type="match status" value="1"/>
</dbReference>
<feature type="compositionally biased region" description="Low complexity" evidence="1">
    <location>
        <begin position="755"/>
        <end position="773"/>
    </location>
</feature>
<proteinExistence type="predicted"/>
<dbReference type="Proteomes" id="UP000887572">
    <property type="component" value="Unplaced"/>
</dbReference>
<dbReference type="AlphaFoldDB" id="A0A914H4A3"/>